<keyword evidence="3" id="KW-1185">Reference proteome</keyword>
<evidence type="ECO:0000313" key="2">
    <source>
        <dbReference type="EMBL" id="MFC0842227.1"/>
    </source>
</evidence>
<name>A0ABV6T8X2_9ACTN</name>
<keyword evidence="1" id="KW-0732">Signal</keyword>
<dbReference type="EMBL" id="JBHMQV010000001">
    <property type="protein sequence ID" value="MFC0842227.1"/>
    <property type="molecule type" value="Genomic_DNA"/>
</dbReference>
<protein>
    <submittedName>
        <fullName evidence="2">Uncharacterized protein</fullName>
    </submittedName>
</protein>
<gene>
    <name evidence="2" type="ORF">ACFH04_00515</name>
</gene>
<sequence length="151" mass="15992">MRFKHALATFTSVALAAVIVPAVATPAAAAPPTTYASVRATDWSFSGSVSIGWRLRPYSLDPVTISVQDDAPDGYAIGARLITNGENGHIVWRMRTIPSGQDTATWTTYATPGGYINNAYIEVCKIKVSTGVIAFCQSSDVMSAPFDDSSA</sequence>
<reference evidence="2 3" key="1">
    <citation type="submission" date="2024-09" db="EMBL/GenBank/DDBJ databases">
        <authorList>
            <person name="Sun Q."/>
            <person name="Mori K."/>
        </authorList>
    </citation>
    <scope>NUCLEOTIDE SEQUENCE [LARGE SCALE GENOMIC DNA]</scope>
    <source>
        <strain evidence="2 3">JCM 4557</strain>
    </source>
</reference>
<evidence type="ECO:0000313" key="3">
    <source>
        <dbReference type="Proteomes" id="UP001589887"/>
    </source>
</evidence>
<accession>A0ABV6T8X2</accession>
<evidence type="ECO:0000256" key="1">
    <source>
        <dbReference type="SAM" id="SignalP"/>
    </source>
</evidence>
<feature type="signal peptide" evidence="1">
    <location>
        <begin position="1"/>
        <end position="29"/>
    </location>
</feature>
<organism evidence="2 3">
    <name type="scientific">Streptomyces noboritoensis</name>
    <dbReference type="NCBI Taxonomy" id="67337"/>
    <lineage>
        <taxon>Bacteria</taxon>
        <taxon>Bacillati</taxon>
        <taxon>Actinomycetota</taxon>
        <taxon>Actinomycetes</taxon>
        <taxon>Kitasatosporales</taxon>
        <taxon>Streptomycetaceae</taxon>
        <taxon>Streptomyces</taxon>
    </lineage>
</organism>
<feature type="chain" id="PRO_5047459731" evidence="1">
    <location>
        <begin position="30"/>
        <end position="151"/>
    </location>
</feature>
<comment type="caution">
    <text evidence="2">The sequence shown here is derived from an EMBL/GenBank/DDBJ whole genome shotgun (WGS) entry which is preliminary data.</text>
</comment>
<proteinExistence type="predicted"/>
<dbReference type="Proteomes" id="UP001589887">
    <property type="component" value="Unassembled WGS sequence"/>
</dbReference>
<dbReference type="RefSeq" id="WP_190094260.1">
    <property type="nucleotide sequence ID" value="NZ_JBHMQV010000001.1"/>
</dbReference>